<name>A0ABU6WWJ1_9FABA</name>
<dbReference type="EMBL" id="JASCZI010183925">
    <property type="protein sequence ID" value="MED6189801.1"/>
    <property type="molecule type" value="Genomic_DNA"/>
</dbReference>
<keyword evidence="2" id="KW-1185">Reference proteome</keyword>
<evidence type="ECO:0000313" key="2">
    <source>
        <dbReference type="Proteomes" id="UP001341840"/>
    </source>
</evidence>
<evidence type="ECO:0000313" key="1">
    <source>
        <dbReference type="EMBL" id="MED6189801.1"/>
    </source>
</evidence>
<comment type="caution">
    <text evidence="1">The sequence shown here is derived from an EMBL/GenBank/DDBJ whole genome shotgun (WGS) entry which is preliminary data.</text>
</comment>
<sequence length="93" mass="10549">TNQDQVTFGAWFLTKPKRDLRGLHNMIVQHDSRLHHQVSSAKFDLLEDKLLGLSVNLEKSTTKNKLGSLISNGSPSWCLEEEKLDVFLQSQEA</sequence>
<organism evidence="1 2">
    <name type="scientific">Stylosanthes scabra</name>
    <dbReference type="NCBI Taxonomy" id="79078"/>
    <lineage>
        <taxon>Eukaryota</taxon>
        <taxon>Viridiplantae</taxon>
        <taxon>Streptophyta</taxon>
        <taxon>Embryophyta</taxon>
        <taxon>Tracheophyta</taxon>
        <taxon>Spermatophyta</taxon>
        <taxon>Magnoliopsida</taxon>
        <taxon>eudicotyledons</taxon>
        <taxon>Gunneridae</taxon>
        <taxon>Pentapetalae</taxon>
        <taxon>rosids</taxon>
        <taxon>fabids</taxon>
        <taxon>Fabales</taxon>
        <taxon>Fabaceae</taxon>
        <taxon>Papilionoideae</taxon>
        <taxon>50 kb inversion clade</taxon>
        <taxon>dalbergioids sensu lato</taxon>
        <taxon>Dalbergieae</taxon>
        <taxon>Pterocarpus clade</taxon>
        <taxon>Stylosanthes</taxon>
    </lineage>
</organism>
<accession>A0ABU6WWJ1</accession>
<dbReference type="Proteomes" id="UP001341840">
    <property type="component" value="Unassembled WGS sequence"/>
</dbReference>
<proteinExistence type="predicted"/>
<reference evidence="1 2" key="1">
    <citation type="journal article" date="2023" name="Plants (Basel)">
        <title>Bridging the Gap: Combining Genomics and Transcriptomics Approaches to Understand Stylosanthes scabra, an Orphan Legume from the Brazilian Caatinga.</title>
        <authorList>
            <person name="Ferreira-Neto J.R.C."/>
            <person name="da Silva M.D."/>
            <person name="Binneck E."/>
            <person name="de Melo N.F."/>
            <person name="da Silva R.H."/>
            <person name="de Melo A.L.T.M."/>
            <person name="Pandolfi V."/>
            <person name="Bustamante F.O."/>
            <person name="Brasileiro-Vidal A.C."/>
            <person name="Benko-Iseppon A.M."/>
        </authorList>
    </citation>
    <scope>NUCLEOTIDE SEQUENCE [LARGE SCALE GENOMIC DNA]</scope>
    <source>
        <tissue evidence="1">Leaves</tissue>
    </source>
</reference>
<gene>
    <name evidence="1" type="ORF">PIB30_099594</name>
</gene>
<feature type="non-terminal residue" evidence="1">
    <location>
        <position position="1"/>
    </location>
</feature>
<protein>
    <submittedName>
        <fullName evidence="1">Uncharacterized protein</fullName>
    </submittedName>
</protein>